<dbReference type="AlphaFoldDB" id="A0A1Y3BJT1"/>
<dbReference type="Proteomes" id="UP000194236">
    <property type="component" value="Unassembled WGS sequence"/>
</dbReference>
<gene>
    <name evidence="2" type="ORF">BLA29_014696</name>
</gene>
<reference evidence="2 3" key="1">
    <citation type="submission" date="2017-03" db="EMBL/GenBank/DDBJ databases">
        <title>Genome Survey of Euroglyphus maynei.</title>
        <authorList>
            <person name="Arlian L.G."/>
            <person name="Morgan M.S."/>
            <person name="Rider S.D."/>
        </authorList>
    </citation>
    <scope>NUCLEOTIDE SEQUENCE [LARGE SCALE GENOMIC DNA]</scope>
    <source>
        <strain evidence="2">Arlian Lab</strain>
        <tissue evidence="2">Whole body</tissue>
    </source>
</reference>
<proteinExistence type="predicted"/>
<dbReference type="EMBL" id="MUJZ01023208">
    <property type="protein sequence ID" value="OTF79415.1"/>
    <property type="molecule type" value="Genomic_DNA"/>
</dbReference>
<feature type="non-terminal residue" evidence="2">
    <location>
        <position position="82"/>
    </location>
</feature>
<protein>
    <recommendedName>
        <fullName evidence="1">Piwi domain-containing protein</fullName>
    </recommendedName>
</protein>
<dbReference type="GO" id="GO:0003676">
    <property type="term" value="F:nucleic acid binding"/>
    <property type="evidence" value="ECO:0007669"/>
    <property type="project" value="InterPro"/>
</dbReference>
<dbReference type="Pfam" id="PF02171">
    <property type="entry name" value="Piwi"/>
    <property type="match status" value="1"/>
</dbReference>
<feature type="domain" description="Piwi" evidence="1">
    <location>
        <begin position="1"/>
        <end position="82"/>
    </location>
</feature>
<dbReference type="InterPro" id="IPR012337">
    <property type="entry name" value="RNaseH-like_sf"/>
</dbReference>
<dbReference type="PROSITE" id="PS50822">
    <property type="entry name" value="PIWI"/>
    <property type="match status" value="1"/>
</dbReference>
<dbReference type="Gene3D" id="3.40.50.2300">
    <property type="match status" value="1"/>
</dbReference>
<name>A0A1Y3BJT1_EURMA</name>
<dbReference type="SUPFAM" id="SSF53098">
    <property type="entry name" value="Ribonuclease H-like"/>
    <property type="match status" value="1"/>
</dbReference>
<evidence type="ECO:0000313" key="2">
    <source>
        <dbReference type="EMBL" id="OTF79415.1"/>
    </source>
</evidence>
<accession>A0A1Y3BJT1</accession>
<organism evidence="2 3">
    <name type="scientific">Euroglyphus maynei</name>
    <name type="common">Mayne's house dust mite</name>
    <dbReference type="NCBI Taxonomy" id="6958"/>
    <lineage>
        <taxon>Eukaryota</taxon>
        <taxon>Metazoa</taxon>
        <taxon>Ecdysozoa</taxon>
        <taxon>Arthropoda</taxon>
        <taxon>Chelicerata</taxon>
        <taxon>Arachnida</taxon>
        <taxon>Acari</taxon>
        <taxon>Acariformes</taxon>
        <taxon>Sarcoptiformes</taxon>
        <taxon>Astigmata</taxon>
        <taxon>Psoroptidia</taxon>
        <taxon>Analgoidea</taxon>
        <taxon>Pyroglyphidae</taxon>
        <taxon>Pyroglyphinae</taxon>
        <taxon>Euroglyphus</taxon>
    </lineage>
</organism>
<dbReference type="PANTHER" id="PTHR22891">
    <property type="entry name" value="EUKARYOTIC TRANSLATION INITIATION FACTOR 2C"/>
    <property type="match status" value="1"/>
</dbReference>
<feature type="non-terminal residue" evidence="2">
    <location>
        <position position="1"/>
    </location>
</feature>
<evidence type="ECO:0000313" key="3">
    <source>
        <dbReference type="Proteomes" id="UP000194236"/>
    </source>
</evidence>
<keyword evidence="3" id="KW-1185">Reference proteome</keyword>
<sequence>SILYNLVKHFGDQKFGIITQCLVAEKAKRRNRGYIENLLLKINGKLGGQNSHIDTKELKSLPLNHEKTMAVGIDVNHPGIGE</sequence>
<comment type="caution">
    <text evidence="2">The sequence shown here is derived from an EMBL/GenBank/DDBJ whole genome shotgun (WGS) entry which is preliminary data.</text>
</comment>
<dbReference type="InterPro" id="IPR003165">
    <property type="entry name" value="Piwi"/>
</dbReference>
<evidence type="ECO:0000259" key="1">
    <source>
        <dbReference type="PROSITE" id="PS50822"/>
    </source>
</evidence>